<dbReference type="EMBL" id="SFCC01000004">
    <property type="protein sequence ID" value="RZQ64418.1"/>
    <property type="molecule type" value="Genomic_DNA"/>
</dbReference>
<gene>
    <name evidence="1" type="ORF">EWH70_10690</name>
</gene>
<evidence type="ECO:0000313" key="1">
    <source>
        <dbReference type="EMBL" id="RZQ64418.1"/>
    </source>
</evidence>
<dbReference type="RefSeq" id="WP_130475129.1">
    <property type="nucleotide sequence ID" value="NZ_SFCC01000004.1"/>
</dbReference>
<organism evidence="1 2">
    <name type="scientific">Amycolatopsis suaedae</name>
    <dbReference type="NCBI Taxonomy" id="2510978"/>
    <lineage>
        <taxon>Bacteria</taxon>
        <taxon>Bacillati</taxon>
        <taxon>Actinomycetota</taxon>
        <taxon>Actinomycetes</taxon>
        <taxon>Pseudonocardiales</taxon>
        <taxon>Pseudonocardiaceae</taxon>
        <taxon>Amycolatopsis</taxon>
    </lineage>
</organism>
<comment type="caution">
    <text evidence="1">The sequence shown here is derived from an EMBL/GenBank/DDBJ whole genome shotgun (WGS) entry which is preliminary data.</text>
</comment>
<proteinExistence type="predicted"/>
<name>A0A4Q7JBF7_9PSEU</name>
<reference evidence="1 2" key="1">
    <citation type="submission" date="2019-02" db="EMBL/GenBank/DDBJ databases">
        <title>Draft genome sequence of Amycolatopsis sp. 8-3EHSu isolated from roots of Suaeda maritima.</title>
        <authorList>
            <person name="Duangmal K."/>
            <person name="Chantavorakit T."/>
        </authorList>
    </citation>
    <scope>NUCLEOTIDE SEQUENCE [LARGE SCALE GENOMIC DNA]</scope>
    <source>
        <strain evidence="1 2">8-3EHSu</strain>
    </source>
</reference>
<keyword evidence="2" id="KW-1185">Reference proteome</keyword>
<evidence type="ECO:0000313" key="2">
    <source>
        <dbReference type="Proteomes" id="UP000292003"/>
    </source>
</evidence>
<accession>A0A4Q7JBF7</accession>
<sequence>MGTRTSQLATATIDGHDTEFPTALRDGADNTADLRLTFTVPVSLREIEGALWFSVWTGGVALADLANPADARFLVVSALLDEASVDIAAAADELSQARRGTHRGEVADRIRQLAADVFGPTVPTPRRARARAGVGR</sequence>
<protein>
    <submittedName>
        <fullName evidence="1">Uncharacterized protein</fullName>
    </submittedName>
</protein>
<dbReference type="Proteomes" id="UP000292003">
    <property type="component" value="Unassembled WGS sequence"/>
</dbReference>
<dbReference type="AlphaFoldDB" id="A0A4Q7JBF7"/>